<comment type="domain">
    <text evidence="8">The twin CX3C motif contains 4 conserved Cys residues that form 2 disulfide bonds in the mitochondrial intermembrane space.</text>
</comment>
<evidence type="ECO:0000313" key="10">
    <source>
        <dbReference type="EMBL" id="OXV12145.1"/>
    </source>
</evidence>
<sequence length="90" mass="10213">MDGQPQVDASKLSTSDQKELNQFLMNEAQKSTIQQTVHYLSDVCWKKCVAGKITSGRLDRTEETCAQNCVERWMDANFAVLKHLEALRGH</sequence>
<keyword evidence="3 8" id="KW-0999">Mitochondrion inner membrane</keyword>
<evidence type="ECO:0000256" key="6">
    <source>
        <dbReference type="ARBA" id="ARBA00023157"/>
    </source>
</evidence>
<evidence type="ECO:0000313" key="11">
    <source>
        <dbReference type="Proteomes" id="UP000243515"/>
    </source>
</evidence>
<keyword evidence="8" id="KW-0813">Transport</keyword>
<name>A0A232M6U9_9EURO</name>
<keyword evidence="6 8" id="KW-1015">Disulfide bond</keyword>
<evidence type="ECO:0000256" key="7">
    <source>
        <dbReference type="ARBA" id="ARBA00023186"/>
    </source>
</evidence>
<evidence type="ECO:0000256" key="2">
    <source>
        <dbReference type="ARBA" id="ARBA00006720"/>
    </source>
</evidence>
<evidence type="ECO:0000256" key="8">
    <source>
        <dbReference type="RuleBase" id="RU367043"/>
    </source>
</evidence>
<keyword evidence="11" id="KW-1185">Reference proteome</keyword>
<dbReference type="GO" id="GO:0005743">
    <property type="term" value="C:mitochondrial inner membrane"/>
    <property type="evidence" value="ECO:0007669"/>
    <property type="project" value="UniProtKB-SubCell"/>
</dbReference>
<dbReference type="Proteomes" id="UP000243515">
    <property type="component" value="Unassembled WGS sequence"/>
</dbReference>
<evidence type="ECO:0000259" key="9">
    <source>
        <dbReference type="Pfam" id="PF02953"/>
    </source>
</evidence>
<evidence type="ECO:0000256" key="1">
    <source>
        <dbReference type="ARBA" id="ARBA00004137"/>
    </source>
</evidence>
<dbReference type="SUPFAM" id="SSF144122">
    <property type="entry name" value="Tim10-like"/>
    <property type="match status" value="1"/>
</dbReference>
<organism evidence="10 11">
    <name type="scientific">Elaphomyces granulatus</name>
    <dbReference type="NCBI Taxonomy" id="519963"/>
    <lineage>
        <taxon>Eukaryota</taxon>
        <taxon>Fungi</taxon>
        <taxon>Dikarya</taxon>
        <taxon>Ascomycota</taxon>
        <taxon>Pezizomycotina</taxon>
        <taxon>Eurotiomycetes</taxon>
        <taxon>Eurotiomycetidae</taxon>
        <taxon>Eurotiales</taxon>
        <taxon>Elaphomycetaceae</taxon>
        <taxon>Elaphomyces</taxon>
    </lineage>
</organism>
<evidence type="ECO:0000256" key="3">
    <source>
        <dbReference type="ARBA" id="ARBA00022792"/>
    </source>
</evidence>
<evidence type="ECO:0000256" key="5">
    <source>
        <dbReference type="ARBA" id="ARBA00023010"/>
    </source>
</evidence>
<comment type="subcellular location">
    <subcellularLocation>
        <location evidence="1 8">Mitochondrion inner membrane</location>
        <topology evidence="1 8">Peripheral membrane protein</topology>
        <orientation evidence="1 8">Intermembrane side</orientation>
    </subcellularLocation>
</comment>
<reference evidence="10 11" key="1">
    <citation type="journal article" date="2015" name="Environ. Microbiol.">
        <title>Metagenome sequence of Elaphomyces granulatus from sporocarp tissue reveals Ascomycota ectomycorrhizal fingerprints of genome expansion and a Proteobacteria-rich microbiome.</title>
        <authorList>
            <person name="Quandt C.A."/>
            <person name="Kohler A."/>
            <person name="Hesse C.N."/>
            <person name="Sharpton T.J."/>
            <person name="Martin F."/>
            <person name="Spatafora J.W."/>
        </authorList>
    </citation>
    <scope>NUCLEOTIDE SEQUENCE [LARGE SCALE GENOMIC DNA]</scope>
    <source>
        <strain evidence="10 11">OSC145934</strain>
    </source>
</reference>
<protein>
    <recommendedName>
        <fullName evidence="8">Mitochondrial import inner membrane translocase subunit</fullName>
    </recommendedName>
</protein>
<gene>
    <name evidence="10" type="ORF">Egran_00092</name>
</gene>
<keyword evidence="7 8" id="KW-0143">Chaperone</keyword>
<dbReference type="InterPro" id="IPR035427">
    <property type="entry name" value="Tim10-like_dom_sf"/>
</dbReference>
<proteinExistence type="inferred from homology"/>
<keyword evidence="3 8" id="KW-0472">Membrane</keyword>
<comment type="similarity">
    <text evidence="2 8">Belongs to the small Tim family.</text>
</comment>
<dbReference type="OrthoDB" id="344165at2759"/>
<dbReference type="AlphaFoldDB" id="A0A232M6U9"/>
<comment type="caution">
    <text evidence="10">The sequence shown here is derived from an EMBL/GenBank/DDBJ whole genome shotgun (WGS) entry which is preliminary data.</text>
</comment>
<evidence type="ECO:0000256" key="4">
    <source>
        <dbReference type="ARBA" id="ARBA00022927"/>
    </source>
</evidence>
<dbReference type="GO" id="GO:0015031">
    <property type="term" value="P:protein transport"/>
    <property type="evidence" value="ECO:0007669"/>
    <property type="project" value="UniProtKB-KW"/>
</dbReference>
<dbReference type="EMBL" id="NPHW01002107">
    <property type="protein sequence ID" value="OXV12145.1"/>
    <property type="molecule type" value="Genomic_DNA"/>
</dbReference>
<feature type="domain" description="Tim10-like" evidence="9">
    <location>
        <begin position="22"/>
        <end position="85"/>
    </location>
</feature>
<comment type="subunit">
    <text evidence="8">Heterohexamer.</text>
</comment>
<keyword evidence="4 8" id="KW-0653">Protein transport</keyword>
<comment type="function">
    <text evidence="8">Mitochondrial intermembrane chaperone that participates in the import and insertion of some multi-pass transmembrane proteins into the mitochondrial inner membrane. Also required for the transfer of beta-barrel precursors from the TOM complex to the sorting and assembly machinery (SAM complex) of the outer membrane. Acts as a chaperone-like protein that protects the hydrophobic precursors from aggregation and guide them through the mitochondrial intermembrane space.</text>
</comment>
<dbReference type="InterPro" id="IPR004217">
    <property type="entry name" value="Tim10-like"/>
</dbReference>
<keyword evidence="5 8" id="KW-0811">Translocation</keyword>
<accession>A0A232M6U9</accession>
<dbReference type="Gene3D" id="1.10.287.810">
    <property type="entry name" value="Mitochondrial import inner membrane translocase subunit tim13 like domains"/>
    <property type="match status" value="1"/>
</dbReference>
<keyword evidence="8" id="KW-0496">Mitochondrion</keyword>
<dbReference type="Pfam" id="PF02953">
    <property type="entry name" value="zf-Tim10_DDP"/>
    <property type="match status" value="1"/>
</dbReference>